<keyword evidence="2" id="KW-1185">Reference proteome</keyword>
<dbReference type="EMBL" id="JACGCM010001752">
    <property type="protein sequence ID" value="KAF6150223.1"/>
    <property type="molecule type" value="Genomic_DNA"/>
</dbReference>
<gene>
    <name evidence="1" type="ORF">GIB67_000097</name>
</gene>
<comment type="caution">
    <text evidence="1">The sequence shown here is derived from an EMBL/GenBank/DDBJ whole genome shotgun (WGS) entry which is preliminary data.</text>
</comment>
<evidence type="ECO:0000313" key="2">
    <source>
        <dbReference type="Proteomes" id="UP000541444"/>
    </source>
</evidence>
<name>A0A7J7M5T0_9MAGN</name>
<evidence type="ECO:0000313" key="1">
    <source>
        <dbReference type="EMBL" id="KAF6150223.1"/>
    </source>
</evidence>
<accession>A0A7J7M5T0</accession>
<dbReference type="Pfam" id="PF14223">
    <property type="entry name" value="Retrotran_gag_2"/>
    <property type="match status" value="1"/>
</dbReference>
<protein>
    <submittedName>
        <fullName evidence="1">Uncharacterized protein</fullName>
    </submittedName>
</protein>
<proteinExistence type="predicted"/>
<dbReference type="PANTHER" id="PTHR47481:SF22">
    <property type="entry name" value="RETROTRANSPOSON GAG DOMAIN-CONTAINING PROTEIN"/>
    <property type="match status" value="1"/>
</dbReference>
<dbReference type="AlphaFoldDB" id="A0A7J7M5T0"/>
<organism evidence="1 2">
    <name type="scientific">Kingdonia uniflora</name>
    <dbReference type="NCBI Taxonomy" id="39325"/>
    <lineage>
        <taxon>Eukaryota</taxon>
        <taxon>Viridiplantae</taxon>
        <taxon>Streptophyta</taxon>
        <taxon>Embryophyta</taxon>
        <taxon>Tracheophyta</taxon>
        <taxon>Spermatophyta</taxon>
        <taxon>Magnoliopsida</taxon>
        <taxon>Ranunculales</taxon>
        <taxon>Circaeasteraceae</taxon>
        <taxon>Kingdonia</taxon>
    </lineage>
</organism>
<reference evidence="1 2" key="1">
    <citation type="journal article" date="2020" name="IScience">
        <title>Genome Sequencing of the Endangered Kingdonia uniflora (Circaeasteraceae, Ranunculales) Reveals Potential Mechanisms of Evolutionary Specialization.</title>
        <authorList>
            <person name="Sun Y."/>
            <person name="Deng T."/>
            <person name="Zhang A."/>
            <person name="Moore M.J."/>
            <person name="Landis J.B."/>
            <person name="Lin N."/>
            <person name="Zhang H."/>
            <person name="Zhang X."/>
            <person name="Huang J."/>
            <person name="Zhang X."/>
            <person name="Sun H."/>
            <person name="Wang H."/>
        </authorList>
    </citation>
    <scope>NUCLEOTIDE SEQUENCE [LARGE SCALE GENOMIC DNA]</scope>
    <source>
        <strain evidence="1">TB1705</strain>
        <tissue evidence="1">Leaf</tissue>
    </source>
</reference>
<dbReference type="Proteomes" id="UP000541444">
    <property type="component" value="Unassembled WGS sequence"/>
</dbReference>
<dbReference type="OrthoDB" id="1912561at2759"/>
<sequence length="280" mass="31909">MLFCLFKPLLSIILSQRNSTLTIIGYNLHSLHHYSKVMTLKGTLMAMSSLYTLHNRLYYQSGVIGLSTSHAAWDALQKHYASKSRAQTMQLRHELQAMHKGSKPMKDYFLHAKELADNLVASGYPMSDPDLQHIILIGLDNAYDTIVTTLTAMMVNISMDDFNVHLIAFDMRLEAQIVMLQQHPVANAGTQQHNMYLKPGFNQNMNRSYNDNQYRNRGQGMNQFTNRSQPVQSVVRPCLFCCRKNHTAQTCWHRFDQMSQATPSPPKAYVAVPGSFADYN</sequence>
<dbReference type="PANTHER" id="PTHR47481">
    <property type="match status" value="1"/>
</dbReference>